<dbReference type="eggNOG" id="arCOG05444">
    <property type="taxonomic scope" value="Archaea"/>
</dbReference>
<sequence length="39" mass="4415">MEAQLCYACTDQNYARPVTTVKCTIVKKRWTGGTSYLTI</sequence>
<protein>
    <submittedName>
        <fullName evidence="1">Uncharacterized protein</fullName>
    </submittedName>
</protein>
<evidence type="ECO:0000313" key="1">
    <source>
        <dbReference type="EMBL" id="AAL63667.1"/>
    </source>
</evidence>
<dbReference type="EMBL" id="AE009441">
    <property type="protein sequence ID" value="AAL63667.1"/>
    <property type="molecule type" value="Genomic_DNA"/>
</dbReference>
<name>Q8ZWN3_PYRAE</name>
<dbReference type="KEGG" id="pai:PAE1704"/>
<dbReference type="EnsemblBacteria" id="AAL63667">
    <property type="protein sequence ID" value="AAL63667"/>
    <property type="gene ID" value="PAE1704"/>
</dbReference>
<dbReference type="HOGENOM" id="CLU_3302871_0_0_2"/>
<dbReference type="STRING" id="178306.PAE1704"/>
<reference evidence="1 2" key="1">
    <citation type="journal article" date="2002" name="Proc. Natl. Acad. Sci. U.S.A.">
        <title>Genome sequence of the hyperthermophilic crenarchaeon Pyrobaculum aerophilum.</title>
        <authorList>
            <person name="Fitz-Gibbon S.T."/>
            <person name="Ladner H."/>
            <person name="Kim U.J."/>
            <person name="Stetter K.O."/>
            <person name="Simon M.I."/>
            <person name="Miller J.H."/>
        </authorList>
    </citation>
    <scope>NUCLEOTIDE SEQUENCE [LARGE SCALE GENOMIC DNA]</scope>
    <source>
        <strain evidence="2">ATCC 51768 / DSM 7523 / JCM 9630 / CIP 104966 / NBRC 100827 / IM2</strain>
    </source>
</reference>
<gene>
    <name evidence="1" type="ordered locus">PAE1704</name>
</gene>
<accession>Q8ZWN3</accession>
<dbReference type="Proteomes" id="UP000002439">
    <property type="component" value="Chromosome"/>
</dbReference>
<proteinExistence type="predicted"/>
<organism evidence="1 2">
    <name type="scientific">Pyrobaculum aerophilum (strain ATCC 51768 / DSM 7523 / JCM 9630 / CIP 104966 / NBRC 100827 / IM2)</name>
    <dbReference type="NCBI Taxonomy" id="178306"/>
    <lineage>
        <taxon>Archaea</taxon>
        <taxon>Thermoproteota</taxon>
        <taxon>Thermoprotei</taxon>
        <taxon>Thermoproteales</taxon>
        <taxon>Thermoproteaceae</taxon>
        <taxon>Pyrobaculum</taxon>
    </lineage>
</organism>
<dbReference type="AlphaFoldDB" id="Q8ZWN3"/>
<keyword evidence="2" id="KW-1185">Reference proteome</keyword>
<evidence type="ECO:0000313" key="2">
    <source>
        <dbReference type="Proteomes" id="UP000002439"/>
    </source>
</evidence>
<dbReference type="InParanoid" id="Q8ZWN3"/>